<evidence type="ECO:0000256" key="9">
    <source>
        <dbReference type="ARBA" id="ARBA00025772"/>
    </source>
</evidence>
<evidence type="ECO:0000259" key="13">
    <source>
        <dbReference type="Pfam" id="PF12019"/>
    </source>
</evidence>
<reference evidence="15" key="1">
    <citation type="journal article" date="2019" name="Int. J. Syst. Evol. Microbiol.">
        <title>The Global Catalogue of Microorganisms (GCM) 10K type strain sequencing project: providing services to taxonomists for standard genome sequencing and annotation.</title>
        <authorList>
            <consortium name="The Broad Institute Genomics Platform"/>
            <consortium name="The Broad Institute Genome Sequencing Center for Infectious Disease"/>
            <person name="Wu L."/>
            <person name="Ma J."/>
        </authorList>
    </citation>
    <scope>NUCLEOTIDE SEQUENCE [LARGE SCALE GENOMIC DNA]</scope>
    <source>
        <strain evidence="15">KCTC 42424</strain>
    </source>
</reference>
<gene>
    <name evidence="14" type="ORF">ACFOMG_14100</name>
</gene>
<evidence type="ECO:0000256" key="7">
    <source>
        <dbReference type="ARBA" id="ARBA00022989"/>
    </source>
</evidence>
<feature type="domain" description="General secretion pathway GspH" evidence="13">
    <location>
        <begin position="49"/>
        <end position="160"/>
    </location>
</feature>
<dbReference type="InterPro" id="IPR012902">
    <property type="entry name" value="N_methyl_site"/>
</dbReference>
<dbReference type="RefSeq" id="WP_376867521.1">
    <property type="nucleotide sequence ID" value="NZ_JBHRYB010000014.1"/>
</dbReference>
<evidence type="ECO:0000256" key="1">
    <source>
        <dbReference type="ARBA" id="ARBA00004377"/>
    </source>
</evidence>
<evidence type="ECO:0000256" key="4">
    <source>
        <dbReference type="ARBA" id="ARBA00022481"/>
    </source>
</evidence>
<dbReference type="Pfam" id="PF12019">
    <property type="entry name" value="GspH"/>
    <property type="match status" value="1"/>
</dbReference>
<feature type="region of interest" description="Disordered" evidence="11">
    <location>
        <begin position="167"/>
        <end position="187"/>
    </location>
</feature>
<evidence type="ECO:0000313" key="15">
    <source>
        <dbReference type="Proteomes" id="UP001595722"/>
    </source>
</evidence>
<comment type="subcellular location">
    <subcellularLocation>
        <location evidence="1">Cell inner membrane</location>
        <topology evidence="1">Single-pass membrane protein</topology>
    </subcellularLocation>
</comment>
<proteinExistence type="inferred from homology"/>
<dbReference type="InterPro" id="IPR045584">
    <property type="entry name" value="Pilin-like"/>
</dbReference>
<evidence type="ECO:0000256" key="2">
    <source>
        <dbReference type="ARBA" id="ARBA00021549"/>
    </source>
</evidence>
<keyword evidence="6 12" id="KW-0812">Transmembrane</keyword>
<keyword evidence="5" id="KW-0997">Cell inner membrane</keyword>
<dbReference type="EMBL" id="JBHRYB010000014">
    <property type="protein sequence ID" value="MFC3681232.1"/>
    <property type="molecule type" value="Genomic_DNA"/>
</dbReference>
<dbReference type="InterPro" id="IPR022346">
    <property type="entry name" value="T2SS_GspH"/>
</dbReference>
<keyword evidence="8 12" id="KW-0472">Membrane</keyword>
<keyword evidence="3" id="KW-1003">Cell membrane</keyword>
<dbReference type="Gene3D" id="3.55.40.10">
    <property type="entry name" value="minor pseudopilin epsh domain"/>
    <property type="match status" value="1"/>
</dbReference>
<feature type="transmembrane region" description="Helical" evidence="12">
    <location>
        <begin position="12"/>
        <end position="33"/>
    </location>
</feature>
<evidence type="ECO:0000256" key="10">
    <source>
        <dbReference type="ARBA" id="ARBA00030775"/>
    </source>
</evidence>
<evidence type="ECO:0000256" key="12">
    <source>
        <dbReference type="SAM" id="Phobius"/>
    </source>
</evidence>
<sequence length="187" mass="20417">MLTIRRGQAFVLIELIIVVVISAIIATIGVPAYQRFTQNMQARQEIARLKLVVDFTRNRAVATTSRTTLCPLDSSGQCINDWNNALSVFNDKNNNRRLDSDEAQLTSIAATTDPAILRSFNGSVISFDDRGFAGSHTGSLSYCLQGQITRGAVFIISRIGRVRAGYDQNDDNLPELPDGNNIPCPAG</sequence>
<keyword evidence="4" id="KW-0488">Methylation</keyword>
<keyword evidence="15" id="KW-1185">Reference proteome</keyword>
<protein>
    <recommendedName>
        <fullName evidence="2">Type II secretion system protein H</fullName>
    </recommendedName>
    <alternativeName>
        <fullName evidence="10">General secretion pathway protein H</fullName>
    </alternativeName>
</protein>
<organism evidence="14 15">
    <name type="scientific">Bacterioplanoides pacificum</name>
    <dbReference type="NCBI Taxonomy" id="1171596"/>
    <lineage>
        <taxon>Bacteria</taxon>
        <taxon>Pseudomonadati</taxon>
        <taxon>Pseudomonadota</taxon>
        <taxon>Gammaproteobacteria</taxon>
        <taxon>Oceanospirillales</taxon>
        <taxon>Oceanospirillaceae</taxon>
        <taxon>Bacterioplanoides</taxon>
    </lineage>
</organism>
<comment type="caution">
    <text evidence="14">The sequence shown here is derived from an EMBL/GenBank/DDBJ whole genome shotgun (WGS) entry which is preliminary data.</text>
</comment>
<dbReference type="Proteomes" id="UP001595722">
    <property type="component" value="Unassembled WGS sequence"/>
</dbReference>
<dbReference type="NCBIfam" id="TIGR02532">
    <property type="entry name" value="IV_pilin_GFxxxE"/>
    <property type="match status" value="1"/>
</dbReference>
<keyword evidence="7 12" id="KW-1133">Transmembrane helix</keyword>
<evidence type="ECO:0000256" key="6">
    <source>
        <dbReference type="ARBA" id="ARBA00022692"/>
    </source>
</evidence>
<accession>A0ABV7VWL8</accession>
<evidence type="ECO:0000256" key="8">
    <source>
        <dbReference type="ARBA" id="ARBA00023136"/>
    </source>
</evidence>
<dbReference type="SUPFAM" id="SSF54523">
    <property type="entry name" value="Pili subunits"/>
    <property type="match status" value="1"/>
</dbReference>
<evidence type="ECO:0000313" key="14">
    <source>
        <dbReference type="EMBL" id="MFC3681232.1"/>
    </source>
</evidence>
<evidence type="ECO:0000256" key="11">
    <source>
        <dbReference type="SAM" id="MobiDB-lite"/>
    </source>
</evidence>
<name>A0ABV7VWL8_9GAMM</name>
<evidence type="ECO:0000256" key="5">
    <source>
        <dbReference type="ARBA" id="ARBA00022519"/>
    </source>
</evidence>
<evidence type="ECO:0000256" key="3">
    <source>
        <dbReference type="ARBA" id="ARBA00022475"/>
    </source>
</evidence>
<comment type="similarity">
    <text evidence="9">Belongs to the GSP H family.</text>
</comment>